<sequence length="68" mass="7904">MMCYHIRLRSLGGWVAFEPLLITDWCSHVSGSKQDSGTLQQSCHCRRLLHYWNCPLQTEEENGKNPQL</sequence>
<dbReference type="EMBL" id="JAHRIQ010104493">
    <property type="protein sequence ID" value="MEQ2254475.1"/>
    <property type="molecule type" value="Genomic_DNA"/>
</dbReference>
<evidence type="ECO:0000313" key="1">
    <source>
        <dbReference type="EMBL" id="MEQ2254475.1"/>
    </source>
</evidence>
<protein>
    <submittedName>
        <fullName evidence="1">Uncharacterized protein</fullName>
    </submittedName>
</protein>
<organism evidence="1 2">
    <name type="scientific">Ilyodon furcidens</name>
    <name type="common">goldbreast splitfin</name>
    <dbReference type="NCBI Taxonomy" id="33524"/>
    <lineage>
        <taxon>Eukaryota</taxon>
        <taxon>Metazoa</taxon>
        <taxon>Chordata</taxon>
        <taxon>Craniata</taxon>
        <taxon>Vertebrata</taxon>
        <taxon>Euteleostomi</taxon>
        <taxon>Actinopterygii</taxon>
        <taxon>Neopterygii</taxon>
        <taxon>Teleostei</taxon>
        <taxon>Neoteleostei</taxon>
        <taxon>Acanthomorphata</taxon>
        <taxon>Ovalentaria</taxon>
        <taxon>Atherinomorphae</taxon>
        <taxon>Cyprinodontiformes</taxon>
        <taxon>Goodeidae</taxon>
        <taxon>Ilyodon</taxon>
    </lineage>
</organism>
<gene>
    <name evidence="1" type="ORF">ILYODFUR_004161</name>
</gene>
<reference evidence="1 2" key="1">
    <citation type="submission" date="2021-06" db="EMBL/GenBank/DDBJ databases">
        <authorList>
            <person name="Palmer J.M."/>
        </authorList>
    </citation>
    <scope>NUCLEOTIDE SEQUENCE [LARGE SCALE GENOMIC DNA]</scope>
    <source>
        <strain evidence="2">if_2019</strain>
        <tissue evidence="1">Muscle</tissue>
    </source>
</reference>
<proteinExistence type="predicted"/>
<dbReference type="Proteomes" id="UP001482620">
    <property type="component" value="Unassembled WGS sequence"/>
</dbReference>
<comment type="caution">
    <text evidence="1">The sequence shown here is derived from an EMBL/GenBank/DDBJ whole genome shotgun (WGS) entry which is preliminary data.</text>
</comment>
<keyword evidence="2" id="KW-1185">Reference proteome</keyword>
<accession>A0ABV0VAX6</accession>
<evidence type="ECO:0000313" key="2">
    <source>
        <dbReference type="Proteomes" id="UP001482620"/>
    </source>
</evidence>
<name>A0ABV0VAX6_9TELE</name>